<dbReference type="EMBL" id="KU963249">
    <property type="protein sequence ID" value="AMS02766.1"/>
    <property type="molecule type" value="Genomic_DNA"/>
</dbReference>
<proteinExistence type="predicted"/>
<dbReference type="GeneID" id="29126484"/>
<dbReference type="KEGG" id="vg:29126484"/>
<dbReference type="GO" id="GO:0008233">
    <property type="term" value="F:peptidase activity"/>
    <property type="evidence" value="ECO:0007669"/>
    <property type="project" value="InterPro"/>
</dbReference>
<keyword evidence="3" id="KW-1185">Reference proteome</keyword>
<dbReference type="SUPFAM" id="SSF55166">
    <property type="entry name" value="Hedgehog/DD-peptidase"/>
    <property type="match status" value="1"/>
</dbReference>
<evidence type="ECO:0000313" key="3">
    <source>
        <dbReference type="Proteomes" id="UP000202604"/>
    </source>
</evidence>
<evidence type="ECO:0000259" key="1">
    <source>
        <dbReference type="Pfam" id="PF13539"/>
    </source>
</evidence>
<evidence type="ECO:0000313" key="2">
    <source>
        <dbReference type="EMBL" id="AMS02766.1"/>
    </source>
</evidence>
<gene>
    <name evidence="2" type="primary">21</name>
    <name evidence="2" type="ORF">SEA_YEEZY_21</name>
</gene>
<dbReference type="Gene3D" id="3.30.1380.10">
    <property type="match status" value="1"/>
</dbReference>
<reference evidence="3" key="1">
    <citation type="submission" date="2016-03" db="EMBL/GenBank/DDBJ databases">
        <authorList>
            <person name="Ploux O."/>
        </authorList>
    </citation>
    <scope>NUCLEOTIDE SEQUENCE [LARGE SCALE GENOMIC DNA]</scope>
</reference>
<dbReference type="OrthoDB" id="6742at10239"/>
<dbReference type="Pfam" id="PF13539">
    <property type="entry name" value="Peptidase_M15_4"/>
    <property type="match status" value="1"/>
</dbReference>
<organism evidence="2 3">
    <name type="scientific">Gordonia phage Yeezy</name>
    <dbReference type="NCBI Taxonomy" id="1821565"/>
    <lineage>
        <taxon>Viruses</taxon>
        <taxon>Duplodnaviria</taxon>
        <taxon>Heunggongvirae</taxon>
        <taxon>Uroviricota</taxon>
        <taxon>Caudoviricetes</taxon>
        <taxon>Nymbaxtervirinae</taxon>
        <taxon>Baxterfoxvirus</taxon>
        <taxon>Baxterfoxvirus yeezy</taxon>
        <taxon>Baxtervirus yeezy</taxon>
    </lineage>
</organism>
<accession>A0A142K9I3</accession>
<dbReference type="RefSeq" id="YP_009304350.1">
    <property type="nucleotide sequence ID" value="NC_031269.1"/>
</dbReference>
<sequence>MRGSHHARRHPMSFRTAYGYKYSENGWRMCNRDECVTVTVAGMGLHVRSGYAAEVLGAWVRWYHENVERIDQYKPLDDWGWSNTNDVATSNHLSGTAVDLNATQYPWGRRVMPADRIAKVRRGLALFEGTIFWGADWSRADEMHYQLGAGTASGDGASGKLIDFVQRRIKDGRIADSIAPAALDVGRVNAFTQGFMGPIGSDVKDSREQLCGSGSRDRGEYDGWPQLGLDTFTNGLAAVLEQVTR</sequence>
<protein>
    <submittedName>
        <fullName evidence="2">Lysin A</fullName>
    </submittedName>
</protein>
<feature type="domain" description="Peptidase M15C" evidence="1">
    <location>
        <begin position="88"/>
        <end position="147"/>
    </location>
</feature>
<dbReference type="InterPro" id="IPR039561">
    <property type="entry name" value="Peptidase_M15C"/>
</dbReference>
<dbReference type="Proteomes" id="UP000202604">
    <property type="component" value="Segment"/>
</dbReference>
<dbReference type="InterPro" id="IPR009045">
    <property type="entry name" value="Zn_M74/Hedgehog-like"/>
</dbReference>
<name>A0A142K9I3_9CAUD</name>